<dbReference type="GO" id="GO:0006355">
    <property type="term" value="P:regulation of DNA-templated transcription"/>
    <property type="evidence" value="ECO:0007669"/>
    <property type="project" value="InterPro"/>
</dbReference>
<gene>
    <name evidence="2" type="ORF">MEG1DRAFT_01229</name>
</gene>
<dbReference type="InterPro" id="IPR016032">
    <property type="entry name" value="Sig_transdc_resp-reg_C-effctor"/>
</dbReference>
<dbReference type="RefSeq" id="WP_023046096.1">
    <property type="nucleotide sequence ID" value="NZ_CAWLUD010000018.1"/>
</dbReference>
<name>A0A081RZL2_PHOTE</name>
<sequence length="222" mass="26246">MKKNYKISPQIINTMELSNEPWGIKDSSSCFIYGNSALNSIKNFPGSFNFEGFYDDELPWDGAEFAKEFIEHDKKVMEKNKRICSLETHVFGKEKILSSYFQEKFPIYDDKNECIGILIHAWKAKDYSLSYLYKCYDKLPPSILFQPPTDFFTECEWDIIFLFLQKYTKKQIGTILGLNSSAIENHMIRIYHKININSCLQLEEYCRANNFDRYVPEKFLLY</sequence>
<dbReference type="GO" id="GO:0003677">
    <property type="term" value="F:DNA binding"/>
    <property type="evidence" value="ECO:0007669"/>
    <property type="project" value="UniProtKB-KW"/>
</dbReference>
<feature type="domain" description="PAS fold-4" evidence="1">
    <location>
        <begin position="17"/>
        <end position="122"/>
    </location>
</feature>
<proteinExistence type="predicted"/>
<dbReference type="AlphaFoldDB" id="A0A081RZL2"/>
<evidence type="ECO:0000259" key="1">
    <source>
        <dbReference type="Pfam" id="PF08448"/>
    </source>
</evidence>
<dbReference type="Proteomes" id="UP000028002">
    <property type="component" value="Unassembled WGS sequence"/>
</dbReference>
<protein>
    <submittedName>
        <fullName evidence="2">Response regulator containing a CheY-like receiver domain and an HTH DNA-binding protein</fullName>
    </submittedName>
</protein>
<dbReference type="Pfam" id="PF08448">
    <property type="entry name" value="PAS_4"/>
    <property type="match status" value="1"/>
</dbReference>
<dbReference type="EMBL" id="JGVH01000018">
    <property type="protein sequence ID" value="KER04115.1"/>
    <property type="molecule type" value="Genomic_DNA"/>
</dbReference>
<dbReference type="InterPro" id="IPR013656">
    <property type="entry name" value="PAS_4"/>
</dbReference>
<accession>A0A081RZL2</accession>
<evidence type="ECO:0000313" key="3">
    <source>
        <dbReference type="Proteomes" id="UP000028002"/>
    </source>
</evidence>
<keyword evidence="2" id="KW-0238">DNA-binding</keyword>
<organism evidence="2 3">
    <name type="scientific">Photorhabdus temperata subsp. temperata Meg1</name>
    <dbReference type="NCBI Taxonomy" id="1393735"/>
    <lineage>
        <taxon>Bacteria</taxon>
        <taxon>Pseudomonadati</taxon>
        <taxon>Pseudomonadota</taxon>
        <taxon>Gammaproteobacteria</taxon>
        <taxon>Enterobacterales</taxon>
        <taxon>Morganellaceae</taxon>
        <taxon>Photorhabdus</taxon>
    </lineage>
</organism>
<dbReference type="Gene3D" id="1.10.10.10">
    <property type="entry name" value="Winged helix-like DNA-binding domain superfamily/Winged helix DNA-binding domain"/>
    <property type="match status" value="1"/>
</dbReference>
<dbReference type="InterPro" id="IPR036388">
    <property type="entry name" value="WH-like_DNA-bd_sf"/>
</dbReference>
<dbReference type="PATRIC" id="fig|1393735.3.peg.1274"/>
<evidence type="ECO:0000313" key="2">
    <source>
        <dbReference type="EMBL" id="KER04115.1"/>
    </source>
</evidence>
<dbReference type="SUPFAM" id="SSF46894">
    <property type="entry name" value="C-terminal effector domain of the bipartite response regulators"/>
    <property type="match status" value="1"/>
</dbReference>
<reference evidence="2 3" key="1">
    <citation type="submission" date="2014-03" db="EMBL/GenBank/DDBJ databases">
        <title>Draft Genome of Photorhabdus temperata Meg1.</title>
        <authorList>
            <person name="Hurst S.G.IV."/>
            <person name="Morris K."/>
            <person name="Thomas K."/>
            <person name="Tisa L.S."/>
        </authorList>
    </citation>
    <scope>NUCLEOTIDE SEQUENCE [LARGE SCALE GENOMIC DNA]</scope>
    <source>
        <strain evidence="2 3">Meg1</strain>
    </source>
</reference>
<comment type="caution">
    <text evidence="2">The sequence shown here is derived from an EMBL/GenBank/DDBJ whole genome shotgun (WGS) entry which is preliminary data.</text>
</comment>